<dbReference type="GO" id="GO:0003697">
    <property type="term" value="F:single-stranded DNA binding"/>
    <property type="evidence" value="ECO:0007669"/>
    <property type="project" value="UniProtKB-UniRule"/>
</dbReference>
<dbReference type="InterPro" id="IPR023646">
    <property type="entry name" value="Prisomal_replication_PriB"/>
</dbReference>
<evidence type="ECO:0000256" key="2">
    <source>
        <dbReference type="ARBA" id="ARBA00022705"/>
    </source>
</evidence>
<keyword evidence="1 4" id="KW-0639">Primosome</keyword>
<dbReference type="HAMAP" id="MF_00720">
    <property type="entry name" value="PriB"/>
    <property type="match status" value="1"/>
</dbReference>
<comment type="subunit">
    <text evidence="4">Homodimer. Interacts with PriA and DnaT. Component of the replication restart primosome. Primosome assembly occurs via a 'hand-off' mechanism. PriA binds to replication forks, subsequently PriB then DnaT bind; DnaT then displaces ssDNA to generate the helicase loading substrate.</text>
</comment>
<organism evidence="5 6">
    <name type="scientific">Thorsellia anophelis DSM 18579</name>
    <dbReference type="NCBI Taxonomy" id="1123402"/>
    <lineage>
        <taxon>Bacteria</taxon>
        <taxon>Pseudomonadati</taxon>
        <taxon>Pseudomonadota</taxon>
        <taxon>Gammaproteobacteria</taxon>
        <taxon>Enterobacterales</taxon>
        <taxon>Thorselliaceae</taxon>
        <taxon>Thorsellia</taxon>
    </lineage>
</organism>
<dbReference type="GO" id="GO:0006269">
    <property type="term" value="P:DNA replication, synthesis of primer"/>
    <property type="evidence" value="ECO:0007669"/>
    <property type="project" value="UniProtKB-KW"/>
</dbReference>
<name>A0A1I0EY52_9GAMM</name>
<protein>
    <recommendedName>
        <fullName evidence="4">Replication restart protein PriB</fullName>
    </recommendedName>
</protein>
<dbReference type="PROSITE" id="PS50935">
    <property type="entry name" value="SSB"/>
    <property type="match status" value="1"/>
</dbReference>
<evidence type="ECO:0000256" key="1">
    <source>
        <dbReference type="ARBA" id="ARBA00022515"/>
    </source>
</evidence>
<dbReference type="InterPro" id="IPR012340">
    <property type="entry name" value="NA-bd_OB-fold"/>
</dbReference>
<comment type="function">
    <text evidence="4">Involved in the restart of stalled replication forks, which reloads the replicative helicase on sites other than the origin of replication; the PriA-PriB pathway is the major replication restart pathway. During primosome assembly it facilitates complex formation between PriA and DnaT on DNA; stabilizes PriA on DNA. Stimulates the DNA unwinding activity of PriA helicase.</text>
</comment>
<dbReference type="Gene3D" id="2.40.50.140">
    <property type="entry name" value="Nucleic acid-binding proteins"/>
    <property type="match status" value="1"/>
</dbReference>
<dbReference type="NCBIfam" id="TIGR04418">
    <property type="entry name" value="PriB_gamma"/>
    <property type="match status" value="1"/>
</dbReference>
<accession>A0A1I0EY52</accession>
<keyword evidence="3 4" id="KW-0238">DNA-binding</keyword>
<dbReference type="AlphaFoldDB" id="A0A1I0EY52"/>
<dbReference type="Pfam" id="PF22657">
    <property type="entry name" value="SSB_1"/>
    <property type="match status" value="1"/>
</dbReference>
<dbReference type="EMBL" id="FOHV01000033">
    <property type="protein sequence ID" value="SET50591.1"/>
    <property type="molecule type" value="Genomic_DNA"/>
</dbReference>
<evidence type="ECO:0000313" key="6">
    <source>
        <dbReference type="Proteomes" id="UP000242642"/>
    </source>
</evidence>
<sequence>MVNRLVLECVVVKPVQNKTSPSGIPHATFLVEHRSFQIEAGLKRQAWCKISVVASGLALQPIAKQLVIGSKINIAGFISQHESKNGLAKLVLHAEKIDFLTHGE</sequence>
<evidence type="ECO:0000256" key="3">
    <source>
        <dbReference type="ARBA" id="ARBA00023125"/>
    </source>
</evidence>
<proteinExistence type="inferred from homology"/>
<gene>
    <name evidence="4" type="primary">priB</name>
    <name evidence="5" type="ORF">SAMN02583745_02568</name>
</gene>
<dbReference type="STRING" id="1123402.SAMN02583745_02568"/>
<dbReference type="InterPro" id="IPR000424">
    <property type="entry name" value="Primosome_PriB/ssb"/>
</dbReference>
<evidence type="ECO:0000313" key="5">
    <source>
        <dbReference type="EMBL" id="SET50591.1"/>
    </source>
</evidence>
<comment type="similarity">
    <text evidence="4">Belongs to the PriB family.</text>
</comment>
<keyword evidence="2 4" id="KW-0235">DNA replication</keyword>
<evidence type="ECO:0000256" key="4">
    <source>
        <dbReference type="HAMAP-Rule" id="MF_00720"/>
    </source>
</evidence>
<dbReference type="Proteomes" id="UP000242642">
    <property type="component" value="Unassembled WGS sequence"/>
</dbReference>
<reference evidence="6" key="1">
    <citation type="submission" date="2016-10" db="EMBL/GenBank/DDBJ databases">
        <authorList>
            <person name="Varghese N."/>
            <person name="Submissions S."/>
        </authorList>
    </citation>
    <scope>NUCLEOTIDE SEQUENCE [LARGE SCALE GENOMIC DNA]</scope>
    <source>
        <strain evidence="6">DSM 18579</strain>
    </source>
</reference>
<dbReference type="PIRSF" id="PIRSF003135">
    <property type="entry name" value="Primosomal_n"/>
    <property type="match status" value="1"/>
</dbReference>
<dbReference type="GO" id="GO:1990077">
    <property type="term" value="C:primosome complex"/>
    <property type="evidence" value="ECO:0007669"/>
    <property type="project" value="UniProtKB-UniRule"/>
</dbReference>
<dbReference type="OrthoDB" id="9180733at2"/>
<dbReference type="SUPFAM" id="SSF50249">
    <property type="entry name" value="Nucleic acid-binding proteins"/>
    <property type="match status" value="1"/>
</dbReference>
<keyword evidence="6" id="KW-1185">Reference proteome</keyword>